<evidence type="ECO:0000256" key="3">
    <source>
        <dbReference type="SAM" id="Phobius"/>
    </source>
</evidence>
<feature type="transmembrane region" description="Helical" evidence="3">
    <location>
        <begin position="270"/>
        <end position="290"/>
    </location>
</feature>
<keyword evidence="3" id="KW-0812">Transmembrane</keyword>
<keyword evidence="1" id="KW-0175">Coiled coil</keyword>
<protein>
    <recommendedName>
        <fullName evidence="4">STX17-like N-terminal domain-containing protein</fullName>
    </recommendedName>
</protein>
<evidence type="ECO:0000313" key="6">
    <source>
        <dbReference type="Proteomes" id="UP001374579"/>
    </source>
</evidence>
<feature type="region of interest" description="Disordered" evidence="2">
    <location>
        <begin position="142"/>
        <end position="161"/>
    </location>
</feature>
<name>A0AAN9B1U9_9CAEN</name>
<sequence>MAVSLPAMPLSAPSEVDFVHGATVNENSHSSFYKFSFQRLKLTTKKFQKMLEADFERLEMHRNNIDKLTAIEDWVGLHKEQVNATRTVQQVKATLRELEQVRTRVLDDEVNQFDKQVRDTKVKAVCALQSFLRIRHAGDPQIEIDDDHTDSGEGTSLPGTVTPLVTVPQTHVELRVVPENSQAAVSGEDLLMDTTELYELVLHFARIVEEHAEAANISEDGTSSGHVEVGGTIDRERKTPSLGYALLPVVGAVVGGVFAGPVGVVAGLKLSGFAGAMGGSVAAFAGGSFLRSQSKKTDAQEMRTFNQK</sequence>
<gene>
    <name evidence="5" type="ORF">V1264_004631</name>
</gene>
<evidence type="ECO:0000259" key="4">
    <source>
        <dbReference type="Pfam" id="PF26585"/>
    </source>
</evidence>
<accession>A0AAN9B1U9</accession>
<comment type="caution">
    <text evidence="5">The sequence shown here is derived from an EMBL/GenBank/DDBJ whole genome shotgun (WGS) entry which is preliminary data.</text>
</comment>
<keyword evidence="3" id="KW-0472">Membrane</keyword>
<dbReference type="EMBL" id="JBAMIC010000013">
    <property type="protein sequence ID" value="KAK7097691.1"/>
    <property type="molecule type" value="Genomic_DNA"/>
</dbReference>
<keyword evidence="3" id="KW-1133">Transmembrane helix</keyword>
<evidence type="ECO:0000256" key="2">
    <source>
        <dbReference type="SAM" id="MobiDB-lite"/>
    </source>
</evidence>
<proteinExistence type="predicted"/>
<evidence type="ECO:0000256" key="1">
    <source>
        <dbReference type="SAM" id="Coils"/>
    </source>
</evidence>
<evidence type="ECO:0000313" key="5">
    <source>
        <dbReference type="EMBL" id="KAK7097691.1"/>
    </source>
</evidence>
<feature type="transmembrane region" description="Helical" evidence="3">
    <location>
        <begin position="242"/>
        <end position="264"/>
    </location>
</feature>
<dbReference type="InterPro" id="IPR059001">
    <property type="entry name" value="STX17_N"/>
</dbReference>
<dbReference type="AlphaFoldDB" id="A0AAN9B1U9"/>
<dbReference type="Proteomes" id="UP001374579">
    <property type="component" value="Unassembled WGS sequence"/>
</dbReference>
<reference evidence="5 6" key="1">
    <citation type="submission" date="2024-02" db="EMBL/GenBank/DDBJ databases">
        <title>Chromosome-scale genome assembly of the rough periwinkle Littorina saxatilis.</title>
        <authorList>
            <person name="De Jode A."/>
            <person name="Faria R."/>
            <person name="Formenti G."/>
            <person name="Sims Y."/>
            <person name="Smith T.P."/>
            <person name="Tracey A."/>
            <person name="Wood J.M.D."/>
            <person name="Zagrodzka Z.B."/>
            <person name="Johannesson K."/>
            <person name="Butlin R.K."/>
            <person name="Leder E.H."/>
        </authorList>
    </citation>
    <scope>NUCLEOTIDE SEQUENCE [LARGE SCALE GENOMIC DNA]</scope>
    <source>
        <strain evidence="5">Snail1</strain>
        <tissue evidence="5">Muscle</tissue>
    </source>
</reference>
<dbReference type="Pfam" id="PF26585">
    <property type="entry name" value="STX17_N"/>
    <property type="match status" value="1"/>
</dbReference>
<keyword evidence="6" id="KW-1185">Reference proteome</keyword>
<organism evidence="5 6">
    <name type="scientific">Littorina saxatilis</name>
    <dbReference type="NCBI Taxonomy" id="31220"/>
    <lineage>
        <taxon>Eukaryota</taxon>
        <taxon>Metazoa</taxon>
        <taxon>Spiralia</taxon>
        <taxon>Lophotrochozoa</taxon>
        <taxon>Mollusca</taxon>
        <taxon>Gastropoda</taxon>
        <taxon>Caenogastropoda</taxon>
        <taxon>Littorinimorpha</taxon>
        <taxon>Littorinoidea</taxon>
        <taxon>Littorinidae</taxon>
        <taxon>Littorina</taxon>
    </lineage>
</organism>
<feature type="coiled-coil region" evidence="1">
    <location>
        <begin position="81"/>
        <end position="108"/>
    </location>
</feature>
<feature type="domain" description="STX17-like N-terminal" evidence="4">
    <location>
        <begin position="38"/>
        <end position="135"/>
    </location>
</feature>